<proteinExistence type="predicted"/>
<comment type="caution">
    <text evidence="1">The sequence shown here is derived from an EMBL/GenBank/DDBJ whole genome shotgun (WGS) entry which is preliminary data.</text>
</comment>
<reference evidence="1 2" key="1">
    <citation type="journal article" date="2020" name="Nature">
        <title>Six reference-quality genomes reveal evolution of bat adaptations.</title>
        <authorList>
            <person name="Jebb D."/>
            <person name="Huang Z."/>
            <person name="Pippel M."/>
            <person name="Hughes G.M."/>
            <person name="Lavrichenko K."/>
            <person name="Devanna P."/>
            <person name="Winkler S."/>
            <person name="Jermiin L.S."/>
            <person name="Skirmuntt E.C."/>
            <person name="Katzourakis A."/>
            <person name="Burkitt-Gray L."/>
            <person name="Ray D.A."/>
            <person name="Sullivan K.A.M."/>
            <person name="Roscito J.G."/>
            <person name="Kirilenko B.M."/>
            <person name="Davalos L.M."/>
            <person name="Corthals A.P."/>
            <person name="Power M.L."/>
            <person name="Jones G."/>
            <person name="Ransome R.D."/>
            <person name="Dechmann D.K.N."/>
            <person name="Locatelli A.G."/>
            <person name="Puechmaille S.J."/>
            <person name="Fedrigo O."/>
            <person name="Jarvis E.D."/>
            <person name="Hiller M."/>
            <person name="Vernes S.C."/>
            <person name="Myers E.W."/>
            <person name="Teeling E.C."/>
        </authorList>
    </citation>
    <scope>NUCLEOTIDE SEQUENCE [LARGE SCALE GENOMIC DNA]</scope>
    <source>
        <strain evidence="1">MMyoMyo1</strain>
        <tissue evidence="1">Flight muscle</tissue>
    </source>
</reference>
<evidence type="ECO:0000313" key="1">
    <source>
        <dbReference type="EMBL" id="KAF6273847.1"/>
    </source>
</evidence>
<accession>A0A7J7RCT4</accession>
<gene>
    <name evidence="1" type="ORF">mMyoMyo1_010830</name>
</gene>
<keyword evidence="2" id="KW-1185">Reference proteome</keyword>
<dbReference type="AlphaFoldDB" id="A0A7J7RCT4"/>
<name>A0A7J7RCT4_MYOMY</name>
<protein>
    <submittedName>
        <fullName evidence="1">Uncharacterized protein</fullName>
    </submittedName>
</protein>
<sequence length="220" mass="23907">MPSEHQDVLRKAQTFPLCPDSRRRLAMCPRAALTHSQPVWESQLMPLKQNKVRPWPADGRISPIEESAPGLFPGSLPGSVGQCHVLSGARPRWAGSRKPATQSHEVVRSFGPSNMEPGKFSQGITEGKEVSDCGPICSRSACQGLARPAWAQPSALQGGHRGHCEGRAISGPDARSVQVQDKHMVTTARKRDTKAQGKQGWCQRGGGRVHFCVKNGFNDM</sequence>
<organism evidence="1 2">
    <name type="scientific">Myotis myotis</name>
    <name type="common">Greater mouse-eared bat</name>
    <name type="synonym">Vespertilio myotis</name>
    <dbReference type="NCBI Taxonomy" id="51298"/>
    <lineage>
        <taxon>Eukaryota</taxon>
        <taxon>Metazoa</taxon>
        <taxon>Chordata</taxon>
        <taxon>Craniata</taxon>
        <taxon>Vertebrata</taxon>
        <taxon>Euteleostomi</taxon>
        <taxon>Mammalia</taxon>
        <taxon>Eutheria</taxon>
        <taxon>Laurasiatheria</taxon>
        <taxon>Chiroptera</taxon>
        <taxon>Yangochiroptera</taxon>
        <taxon>Vespertilionidae</taxon>
        <taxon>Myotis</taxon>
    </lineage>
</organism>
<dbReference type="Proteomes" id="UP000527355">
    <property type="component" value="Unassembled WGS sequence"/>
</dbReference>
<dbReference type="EMBL" id="JABWUV010000031">
    <property type="protein sequence ID" value="KAF6273847.1"/>
    <property type="molecule type" value="Genomic_DNA"/>
</dbReference>
<evidence type="ECO:0000313" key="2">
    <source>
        <dbReference type="Proteomes" id="UP000527355"/>
    </source>
</evidence>